<keyword evidence="2" id="KW-1185">Reference proteome</keyword>
<name>A0A5S5ME40_9BACT</name>
<dbReference type="RefSeq" id="WP_139449848.1">
    <property type="nucleotide sequence ID" value="NZ_VDMB01000017.1"/>
</dbReference>
<comment type="caution">
    <text evidence="1">The sequence shown here is derived from an EMBL/GenBank/DDBJ whole genome shotgun (WGS) entry which is preliminary data.</text>
</comment>
<dbReference type="AlphaFoldDB" id="A0A5S5ME40"/>
<dbReference type="GO" id="GO:0006355">
    <property type="term" value="P:regulation of DNA-templated transcription"/>
    <property type="evidence" value="ECO:0007669"/>
    <property type="project" value="InterPro"/>
</dbReference>
<organism evidence="1 2">
    <name type="scientific">Desulfobotulus mexicanus</name>
    <dbReference type="NCBI Taxonomy" id="2586642"/>
    <lineage>
        <taxon>Bacteria</taxon>
        <taxon>Pseudomonadati</taxon>
        <taxon>Thermodesulfobacteriota</taxon>
        <taxon>Desulfobacteria</taxon>
        <taxon>Desulfobacterales</taxon>
        <taxon>Desulfobacteraceae</taxon>
        <taxon>Desulfobotulus</taxon>
    </lineage>
</organism>
<dbReference type="EMBL" id="VDMB01000017">
    <property type="protein sequence ID" value="TYT73981.1"/>
    <property type="molecule type" value="Genomic_DNA"/>
</dbReference>
<evidence type="ECO:0000313" key="2">
    <source>
        <dbReference type="Proteomes" id="UP000321899"/>
    </source>
</evidence>
<gene>
    <name evidence="1" type="ORF">FIM25_12530</name>
</gene>
<dbReference type="OrthoDB" id="5397821at2"/>
<proteinExistence type="predicted"/>
<accession>A0A5S5ME40</accession>
<dbReference type="SUPFAM" id="SSF47598">
    <property type="entry name" value="Ribbon-helix-helix"/>
    <property type="match status" value="1"/>
</dbReference>
<dbReference type="InterPro" id="IPR010985">
    <property type="entry name" value="Ribbon_hlx_hlx"/>
</dbReference>
<sequence>METTTRRTTVYLDEILHKALKLKAFETSRSISDLVNSAIREALAEDAADLAAFENRMDEPLISYDEMVKRLKNDGLMDKDKVI</sequence>
<dbReference type="InterPro" id="IPR013321">
    <property type="entry name" value="Arc_rbn_hlx_hlx"/>
</dbReference>
<reference evidence="1 2" key="1">
    <citation type="submission" date="2019-06" db="EMBL/GenBank/DDBJ databases">
        <title>Desulfobotulus mexicanus sp. nov., a novel sulfate-reducing bacterium isolated from the sediment of an alkaline crater lake in Mexico.</title>
        <authorList>
            <person name="Hirschler-Rea A."/>
        </authorList>
    </citation>
    <scope>NUCLEOTIDE SEQUENCE [LARGE SCALE GENOMIC DNA]</scope>
    <source>
        <strain evidence="1 2">PAR22N</strain>
    </source>
</reference>
<protein>
    <submittedName>
        <fullName evidence="1">CopG family transcriptional regulator</fullName>
    </submittedName>
</protein>
<evidence type="ECO:0000313" key="1">
    <source>
        <dbReference type="EMBL" id="TYT73981.1"/>
    </source>
</evidence>
<dbReference type="Gene3D" id="1.10.1220.10">
    <property type="entry name" value="Met repressor-like"/>
    <property type="match status" value="1"/>
</dbReference>
<dbReference type="Proteomes" id="UP000321899">
    <property type="component" value="Unassembled WGS sequence"/>
</dbReference>